<keyword evidence="1" id="KW-1133">Transmembrane helix</keyword>
<dbReference type="InterPro" id="IPR037185">
    <property type="entry name" value="EmrE-like"/>
</dbReference>
<evidence type="ECO:0000313" key="3">
    <source>
        <dbReference type="EMBL" id="MDI9860491.1"/>
    </source>
</evidence>
<feature type="transmembrane region" description="Helical" evidence="1">
    <location>
        <begin position="37"/>
        <end position="54"/>
    </location>
</feature>
<keyword evidence="1" id="KW-0812">Transmembrane</keyword>
<gene>
    <name evidence="3" type="ORF">QM524_14855</name>
</gene>
<feature type="transmembrane region" description="Helical" evidence="1">
    <location>
        <begin position="121"/>
        <end position="138"/>
    </location>
</feature>
<dbReference type="RefSeq" id="WP_283345182.1">
    <property type="nucleotide sequence ID" value="NZ_JASHIF010000011.1"/>
</dbReference>
<keyword evidence="1" id="KW-0472">Membrane</keyword>
<feature type="transmembrane region" description="Helical" evidence="1">
    <location>
        <begin position="66"/>
        <end position="85"/>
    </location>
</feature>
<organism evidence="3 4">
    <name type="scientific">Flectobacillus roseus</name>
    <dbReference type="NCBI Taxonomy" id="502259"/>
    <lineage>
        <taxon>Bacteria</taxon>
        <taxon>Pseudomonadati</taxon>
        <taxon>Bacteroidota</taxon>
        <taxon>Cytophagia</taxon>
        <taxon>Cytophagales</taxon>
        <taxon>Flectobacillaceae</taxon>
        <taxon>Flectobacillus</taxon>
    </lineage>
</organism>
<dbReference type="EMBL" id="JASHIF010000011">
    <property type="protein sequence ID" value="MDI9860491.1"/>
    <property type="molecule type" value="Genomic_DNA"/>
</dbReference>
<feature type="domain" description="EamA" evidence="2">
    <location>
        <begin position="145"/>
        <end position="285"/>
    </location>
</feature>
<accession>A0ABT6YA88</accession>
<dbReference type="PANTHER" id="PTHR22911:SF79">
    <property type="entry name" value="MOBA-LIKE NTP TRANSFERASE DOMAIN-CONTAINING PROTEIN"/>
    <property type="match status" value="1"/>
</dbReference>
<dbReference type="InterPro" id="IPR000620">
    <property type="entry name" value="EamA_dom"/>
</dbReference>
<feature type="transmembrane region" description="Helical" evidence="1">
    <location>
        <begin position="91"/>
        <end position="109"/>
    </location>
</feature>
<keyword evidence="4" id="KW-1185">Reference proteome</keyword>
<protein>
    <submittedName>
        <fullName evidence="3">DMT family transporter</fullName>
    </submittedName>
</protein>
<evidence type="ECO:0000313" key="4">
    <source>
        <dbReference type="Proteomes" id="UP001236507"/>
    </source>
</evidence>
<feature type="transmembrane region" description="Helical" evidence="1">
    <location>
        <begin position="175"/>
        <end position="194"/>
    </location>
</feature>
<feature type="transmembrane region" description="Helical" evidence="1">
    <location>
        <begin position="268"/>
        <end position="289"/>
    </location>
</feature>
<dbReference type="Pfam" id="PF00892">
    <property type="entry name" value="EamA"/>
    <property type="match status" value="1"/>
</dbReference>
<feature type="transmembrane region" description="Helical" evidence="1">
    <location>
        <begin position="214"/>
        <end position="236"/>
    </location>
</feature>
<dbReference type="PANTHER" id="PTHR22911">
    <property type="entry name" value="ACYL-MALONYL CONDENSING ENZYME-RELATED"/>
    <property type="match status" value="1"/>
</dbReference>
<proteinExistence type="predicted"/>
<dbReference type="Proteomes" id="UP001236507">
    <property type="component" value="Unassembled WGS sequence"/>
</dbReference>
<feature type="transmembrane region" description="Helical" evidence="1">
    <location>
        <begin position="241"/>
        <end position="262"/>
    </location>
</feature>
<sequence>MQNKTTKDYVQLHFIVLLLGFTAILGTLISVHSLSTVFFRTAIAAVGIYFVLKFRQVDLNINRSGAIKLLSTGFLISLHWFLFFFAAKISNVALCLAGFSTATLWTSIIEPITYKRKIRPYEVLLGLLVIGGLCMIFLSEVKHIWGLILGILAAMLSALFSVINSKLGKSYPSQVITFYEMTGAAITSLIPLLYTLTSGYLTLEQVIPHGWDWLWLAILSLVCTVYAFSVTVELLIKFSAFIFNLALNLEPVYGIIFAYLIFGEKEQMNLGFYAGTGVILIAILIYPILNKRFGN</sequence>
<name>A0ABT6YA88_9BACT</name>
<evidence type="ECO:0000256" key="1">
    <source>
        <dbReference type="SAM" id="Phobius"/>
    </source>
</evidence>
<dbReference type="SUPFAM" id="SSF103481">
    <property type="entry name" value="Multidrug resistance efflux transporter EmrE"/>
    <property type="match status" value="1"/>
</dbReference>
<comment type="caution">
    <text evidence="3">The sequence shown here is derived from an EMBL/GenBank/DDBJ whole genome shotgun (WGS) entry which is preliminary data.</text>
</comment>
<evidence type="ECO:0000259" key="2">
    <source>
        <dbReference type="Pfam" id="PF00892"/>
    </source>
</evidence>
<reference evidence="3 4" key="1">
    <citation type="submission" date="2023-05" db="EMBL/GenBank/DDBJ databases">
        <title>Novel species of genus Flectobacillus isolated from stream in China.</title>
        <authorList>
            <person name="Lu H."/>
        </authorList>
    </citation>
    <scope>NUCLEOTIDE SEQUENCE [LARGE SCALE GENOMIC DNA]</scope>
    <source>
        <strain evidence="3 4">KCTC 42575</strain>
    </source>
</reference>
<feature type="transmembrane region" description="Helical" evidence="1">
    <location>
        <begin position="144"/>
        <end position="163"/>
    </location>
</feature>
<feature type="transmembrane region" description="Helical" evidence="1">
    <location>
        <begin position="12"/>
        <end position="31"/>
    </location>
</feature>